<gene>
    <name evidence="3" type="ORF">CHS0354_001936</name>
</gene>
<proteinExistence type="inferred from homology"/>
<protein>
    <recommendedName>
        <fullName evidence="2">Glycosyl hydrolase family 13 catalytic domain-containing protein</fullName>
    </recommendedName>
</protein>
<dbReference type="GO" id="GO:0004553">
    <property type="term" value="F:hydrolase activity, hydrolyzing O-glycosyl compounds"/>
    <property type="evidence" value="ECO:0007669"/>
    <property type="project" value="InterPro"/>
</dbReference>
<dbReference type="EMBL" id="JAEAOA010000186">
    <property type="protein sequence ID" value="KAK3604129.1"/>
    <property type="molecule type" value="Genomic_DNA"/>
</dbReference>
<dbReference type="InterPro" id="IPR044505">
    <property type="entry name" value="GlgX_Isoamylase_N_E_set"/>
</dbReference>
<keyword evidence="4" id="KW-1185">Reference proteome</keyword>
<dbReference type="AlphaFoldDB" id="A0AAE0T693"/>
<evidence type="ECO:0000256" key="1">
    <source>
        <dbReference type="ARBA" id="ARBA00008061"/>
    </source>
</evidence>
<dbReference type="InterPro" id="IPR004193">
    <property type="entry name" value="Glyco_hydro_13_N"/>
</dbReference>
<dbReference type="SUPFAM" id="SSF81296">
    <property type="entry name" value="E set domains"/>
    <property type="match status" value="1"/>
</dbReference>
<dbReference type="Pfam" id="PF00128">
    <property type="entry name" value="Alpha-amylase"/>
    <property type="match status" value="1"/>
</dbReference>
<dbReference type="Gene3D" id="3.20.20.80">
    <property type="entry name" value="Glycosidases"/>
    <property type="match status" value="1"/>
</dbReference>
<dbReference type="SUPFAM" id="SSF51445">
    <property type="entry name" value="(Trans)glycosidases"/>
    <property type="match status" value="1"/>
</dbReference>
<dbReference type="CDD" id="cd11326">
    <property type="entry name" value="AmyAc_Glg_debranch"/>
    <property type="match status" value="1"/>
</dbReference>
<comment type="caution">
    <text evidence="3">The sequence shown here is derived from an EMBL/GenBank/DDBJ whole genome shotgun (WGS) entry which is preliminary data.</text>
</comment>
<reference evidence="3" key="1">
    <citation type="journal article" date="2021" name="Genome Biol. Evol.">
        <title>A High-Quality Reference Genome for a Parasitic Bivalve with Doubly Uniparental Inheritance (Bivalvia: Unionida).</title>
        <authorList>
            <person name="Smith C.H."/>
        </authorList>
    </citation>
    <scope>NUCLEOTIDE SEQUENCE</scope>
    <source>
        <strain evidence="3">CHS0354</strain>
    </source>
</reference>
<dbReference type="InterPro" id="IPR013783">
    <property type="entry name" value="Ig-like_fold"/>
</dbReference>
<dbReference type="Pfam" id="PF02922">
    <property type="entry name" value="CBM_48"/>
    <property type="match status" value="1"/>
</dbReference>
<accession>A0AAE0T693</accession>
<reference evidence="3" key="2">
    <citation type="journal article" date="2021" name="Genome Biol. Evol.">
        <title>Developing a high-quality reference genome for a parasitic bivalve with doubly uniparental inheritance (Bivalvia: Unionida).</title>
        <authorList>
            <person name="Smith C.H."/>
        </authorList>
    </citation>
    <scope>NUCLEOTIDE SEQUENCE</scope>
    <source>
        <strain evidence="3">CHS0354</strain>
        <tissue evidence="3">Mantle</tissue>
    </source>
</reference>
<sequence>MCCFHIAVSDCVIRCRRTVTYEIDFSKEQAGDGHAWAKKNGFEYAGDGKKMKLTIKDGRLNIVTEKGLFGVVQRPIDAKNADTVRIEWGADKYPAADYDAGEFREAVQVFITFGKKKFNSGSVFIPNLPPSQYHKDNGRYICPSPCTKKEGETLVTEINLKELFKKTFGTDMPPVSGIGFEVDSRDTDQQKNSGADTAMPDYRLISEGSPDILGATVTENGVNFAVFSATAERVDICIFDPADGQEKYGWLCLTAPGMSGTENLAAYLPECITWAPQRGLWFNPHKLLIDPYARALTGIPKMTPALLGYVPGSEGPIPVMSETDSAPYMPKGIIGEFRYPYTSSNPRTPLHRTVIYETHLKSFTARHAKIDPAQRGKITGFNHPEILNYLHNLGITAVEFLPVQSFASEFDLQEKGLVNYWGYNPLNYFSVHPPYVYRDGAEEYTSLVNSLHNAGIEVIMDVVYNHTAEIDHLGPHYSFRGIDNRSYYLTDPENPMHYVNDAACGNVLNAGHPQVLKLIIDSLRHWAMMGVDGFRFDLSVIISKTGGKCKMIHEPWDSTPDGYVPGQFPPGNHEWNDRFKNTVRQTVRRDKDILRNFAHCACNKYPVNYITAHDGFTLADLTSYNAKHNTANGHDNTDGEANNYSYNHGYEGITSDEVINAARLKSQRYSMINGGDELLRTLHGNNNAYCQDNEVNYYDWNGYDAESTPPFFKYVRRLISLRKEFSHFTRSNTQPALHIVIFCGLHRTERRCGRNNGNRFAG</sequence>
<dbReference type="InterPro" id="IPR017853">
    <property type="entry name" value="GH"/>
</dbReference>
<dbReference type="InterPro" id="IPR014756">
    <property type="entry name" value="Ig_E-set"/>
</dbReference>
<dbReference type="SMART" id="SM00642">
    <property type="entry name" value="Aamy"/>
    <property type="match status" value="1"/>
</dbReference>
<comment type="similarity">
    <text evidence="1">Belongs to the glycosyl hydrolase 13 family.</text>
</comment>
<dbReference type="GO" id="GO:0005975">
    <property type="term" value="P:carbohydrate metabolic process"/>
    <property type="evidence" value="ECO:0007669"/>
    <property type="project" value="InterPro"/>
</dbReference>
<evidence type="ECO:0000259" key="2">
    <source>
        <dbReference type="SMART" id="SM00642"/>
    </source>
</evidence>
<evidence type="ECO:0000313" key="4">
    <source>
        <dbReference type="Proteomes" id="UP001195483"/>
    </source>
</evidence>
<dbReference type="CDD" id="cd02856">
    <property type="entry name" value="E_set_GDE_Isoamylase_N"/>
    <property type="match status" value="1"/>
</dbReference>
<feature type="domain" description="Glycosyl hydrolase family 13 catalytic" evidence="2">
    <location>
        <begin position="357"/>
        <end position="722"/>
    </location>
</feature>
<name>A0AAE0T693_9BIVA</name>
<dbReference type="PANTHER" id="PTHR43002">
    <property type="entry name" value="GLYCOGEN DEBRANCHING ENZYME"/>
    <property type="match status" value="1"/>
</dbReference>
<dbReference type="InterPro" id="IPR006047">
    <property type="entry name" value="GH13_cat_dom"/>
</dbReference>
<dbReference type="Gene3D" id="2.60.40.10">
    <property type="entry name" value="Immunoglobulins"/>
    <property type="match status" value="1"/>
</dbReference>
<reference evidence="3" key="3">
    <citation type="submission" date="2023-05" db="EMBL/GenBank/DDBJ databases">
        <authorList>
            <person name="Smith C.H."/>
        </authorList>
    </citation>
    <scope>NUCLEOTIDE SEQUENCE</scope>
    <source>
        <strain evidence="3">CHS0354</strain>
        <tissue evidence="3">Mantle</tissue>
    </source>
</reference>
<organism evidence="3 4">
    <name type="scientific">Potamilus streckersoni</name>
    <dbReference type="NCBI Taxonomy" id="2493646"/>
    <lineage>
        <taxon>Eukaryota</taxon>
        <taxon>Metazoa</taxon>
        <taxon>Spiralia</taxon>
        <taxon>Lophotrochozoa</taxon>
        <taxon>Mollusca</taxon>
        <taxon>Bivalvia</taxon>
        <taxon>Autobranchia</taxon>
        <taxon>Heteroconchia</taxon>
        <taxon>Palaeoheterodonta</taxon>
        <taxon>Unionida</taxon>
        <taxon>Unionoidea</taxon>
        <taxon>Unionidae</taxon>
        <taxon>Ambleminae</taxon>
        <taxon>Lampsilini</taxon>
        <taxon>Potamilus</taxon>
    </lineage>
</organism>
<evidence type="ECO:0000313" key="3">
    <source>
        <dbReference type="EMBL" id="KAK3604129.1"/>
    </source>
</evidence>
<dbReference type="Proteomes" id="UP001195483">
    <property type="component" value="Unassembled WGS sequence"/>
</dbReference>